<gene>
    <name evidence="2" type="ORF">FHS55_000359</name>
</gene>
<evidence type="ECO:0000256" key="1">
    <source>
        <dbReference type="SAM" id="MobiDB-lite"/>
    </source>
</evidence>
<dbReference type="RefSeq" id="WP_183187963.1">
    <property type="nucleotide sequence ID" value="NZ_JACICD010000001.1"/>
</dbReference>
<proteinExistence type="predicted"/>
<accession>A0A839Z472</accession>
<evidence type="ECO:0000313" key="2">
    <source>
        <dbReference type="EMBL" id="MBB3769773.1"/>
    </source>
</evidence>
<keyword evidence="3" id="KW-1185">Reference proteome</keyword>
<reference evidence="2 3" key="1">
    <citation type="submission" date="2020-08" db="EMBL/GenBank/DDBJ databases">
        <title>Genomic Encyclopedia of Type Strains, Phase IV (KMG-IV): sequencing the most valuable type-strain genomes for metagenomic binning, comparative biology and taxonomic classification.</title>
        <authorList>
            <person name="Goeker M."/>
        </authorList>
    </citation>
    <scope>NUCLEOTIDE SEQUENCE [LARGE SCALE GENOMIC DNA]</scope>
    <source>
        <strain evidence="2 3">DSM 5895</strain>
    </source>
</reference>
<dbReference type="AlphaFoldDB" id="A0A839Z472"/>
<organism evidence="2 3">
    <name type="scientific">Ancylobacter tetraedralis</name>
    <dbReference type="NCBI Taxonomy" id="217068"/>
    <lineage>
        <taxon>Bacteria</taxon>
        <taxon>Pseudomonadati</taxon>
        <taxon>Pseudomonadota</taxon>
        <taxon>Alphaproteobacteria</taxon>
        <taxon>Hyphomicrobiales</taxon>
        <taxon>Xanthobacteraceae</taxon>
        <taxon>Ancylobacter</taxon>
    </lineage>
</organism>
<protein>
    <submittedName>
        <fullName evidence="2">Uncharacterized protein</fullName>
    </submittedName>
</protein>
<feature type="region of interest" description="Disordered" evidence="1">
    <location>
        <begin position="63"/>
        <end position="94"/>
    </location>
</feature>
<sequence length="94" mass="10408">MRSEEPEVAIAARAAALRPFIGTTAEERRTALLRLLRQERRASRSGHGYDASRHAALRRLMAETQAAPDRLRGPGATAHNEKAARATGRPRQLR</sequence>
<name>A0A839Z472_9HYPH</name>
<dbReference type="EMBL" id="JACICD010000001">
    <property type="protein sequence ID" value="MBB3769773.1"/>
    <property type="molecule type" value="Genomic_DNA"/>
</dbReference>
<dbReference type="Proteomes" id="UP000533469">
    <property type="component" value="Unassembled WGS sequence"/>
</dbReference>
<comment type="caution">
    <text evidence="2">The sequence shown here is derived from an EMBL/GenBank/DDBJ whole genome shotgun (WGS) entry which is preliminary data.</text>
</comment>
<evidence type="ECO:0000313" key="3">
    <source>
        <dbReference type="Proteomes" id="UP000533469"/>
    </source>
</evidence>